<protein>
    <recommendedName>
        <fullName evidence="4">DUF4185 domain-containing protein</fullName>
    </recommendedName>
</protein>
<evidence type="ECO:0000313" key="2">
    <source>
        <dbReference type="EMBL" id="MFC5824704.1"/>
    </source>
</evidence>
<evidence type="ECO:0008006" key="4">
    <source>
        <dbReference type="Google" id="ProtNLM"/>
    </source>
</evidence>
<accession>A0ABW1CGA9</accession>
<proteinExistence type="predicted"/>
<organism evidence="2 3">
    <name type="scientific">Nonomuraea insulae</name>
    <dbReference type="NCBI Taxonomy" id="1616787"/>
    <lineage>
        <taxon>Bacteria</taxon>
        <taxon>Bacillati</taxon>
        <taxon>Actinomycetota</taxon>
        <taxon>Actinomycetes</taxon>
        <taxon>Streptosporangiales</taxon>
        <taxon>Streptosporangiaceae</taxon>
        <taxon>Nonomuraea</taxon>
    </lineage>
</organism>
<dbReference type="Proteomes" id="UP001596058">
    <property type="component" value="Unassembled WGS sequence"/>
</dbReference>
<comment type="caution">
    <text evidence="2">The sequence shown here is derived from an EMBL/GenBank/DDBJ whole genome shotgun (WGS) entry which is preliminary data.</text>
</comment>
<sequence>MKRAVLIGLLALLLPLVLVSPPAYAAPQSAGFGAGERIVRAYSDGDLSVDDMVRYGVESLTTPESVPEDLRPTGPLSMDPERYLVYLSAMSAKASAAARQVLSPAPAQATRVQAASAQVMRAQAASAQVRAGTQAAANPDCARDQPYRYLNKDYHCWANADNFVVFYNVTGGVPPTPTESNGRPTAVQNMLDGVAIAASTYRSMGYDITNNPSVPHGIFLGVDSLAGQPVDAPFVLPVGYNFMPTVLMPSDPVYYDYHPRHEVFHVFQYSYWNVGQVGEDVVWEFVASDRFGSMNWWMEATAEWAAHQTYVKNPSHVPDPDQRDMYARSVGAFLADPNLALNAWDGLGASRQYGAFLLPLYLTEQVGANVVRSTWERIRSAGALPIEAIKSVLSGRDLNWLLHAFAIANYRLAGQQSLMETMGYKDPDVALWRRNLAAHAGTGADVLGGARPARHSETVPVGYNEVRGGVFYPGGTTYIDFKAEKDAAAATLTFKGPGSPAPGAPVPGITWSVLVWARAGAGTADVQEYPQLKGSLPPDGTGTIKVTGFRYPMVATLVATRNDLNAISSVAMTDDQGAIWTVANYVPIVHRSCTLRKPSITVQELNAAPESTFNAYASSTANGWTGGDSTYSARMPDGRILWLFSDTFLGPLNANGTRPTSAPLINNSFVIQNGSQLTTVHGGTAAAPKALMPPPDGTHWYWSGDGFIVGNRLQVIFQKYRREGTGPMPFAFDENVVATFSLSNLSTPSSVTKLPSDAGVAWGSAILPASRSGDGYTYVYGVSDAQTNKQMRIARVQGDDLRQGRWQYYTSWGWTEHEQDAENTRTGIANEYSVTPWKGQFLLVSQDSTVAFSGWINAFTSCDPFDGFTNQTSVYRMPEPGPYGSYWDGDIISYNAHVHAEQSSDSSLLISYNVNSLDNRIAADADLFRDTSIYRPRFLRAAIS</sequence>
<name>A0ABW1CGA9_9ACTN</name>
<feature type="chain" id="PRO_5046517889" description="DUF4185 domain-containing protein" evidence="1">
    <location>
        <begin position="26"/>
        <end position="944"/>
    </location>
</feature>
<keyword evidence="1" id="KW-0732">Signal</keyword>
<evidence type="ECO:0000256" key="1">
    <source>
        <dbReference type="SAM" id="SignalP"/>
    </source>
</evidence>
<feature type="signal peptide" evidence="1">
    <location>
        <begin position="1"/>
        <end position="25"/>
    </location>
</feature>
<keyword evidence="3" id="KW-1185">Reference proteome</keyword>
<evidence type="ECO:0000313" key="3">
    <source>
        <dbReference type="Proteomes" id="UP001596058"/>
    </source>
</evidence>
<gene>
    <name evidence="2" type="ORF">ACFPZ3_12670</name>
</gene>
<dbReference type="EMBL" id="JBHSPA010000016">
    <property type="protein sequence ID" value="MFC5824704.1"/>
    <property type="molecule type" value="Genomic_DNA"/>
</dbReference>
<dbReference type="RefSeq" id="WP_379514227.1">
    <property type="nucleotide sequence ID" value="NZ_JBHSPA010000016.1"/>
</dbReference>
<reference evidence="3" key="1">
    <citation type="journal article" date="2019" name="Int. J. Syst. Evol. Microbiol.">
        <title>The Global Catalogue of Microorganisms (GCM) 10K type strain sequencing project: providing services to taxonomists for standard genome sequencing and annotation.</title>
        <authorList>
            <consortium name="The Broad Institute Genomics Platform"/>
            <consortium name="The Broad Institute Genome Sequencing Center for Infectious Disease"/>
            <person name="Wu L."/>
            <person name="Ma J."/>
        </authorList>
    </citation>
    <scope>NUCLEOTIDE SEQUENCE [LARGE SCALE GENOMIC DNA]</scope>
    <source>
        <strain evidence="3">CCUG 53903</strain>
    </source>
</reference>